<protein>
    <submittedName>
        <fullName evidence="11">Multidrug ABC transporter ATP-binding protein</fullName>
    </submittedName>
</protein>
<feature type="domain" description="ABC transporter" evidence="9">
    <location>
        <begin position="357"/>
        <end position="591"/>
    </location>
</feature>
<feature type="transmembrane region" description="Helical" evidence="8">
    <location>
        <begin position="28"/>
        <end position="53"/>
    </location>
</feature>
<organism evidence="11 12">
    <name type="scientific">Enterococcus alcedinis</name>
    <dbReference type="NCBI Taxonomy" id="1274384"/>
    <lineage>
        <taxon>Bacteria</taxon>
        <taxon>Bacillati</taxon>
        <taxon>Bacillota</taxon>
        <taxon>Bacilli</taxon>
        <taxon>Lactobacillales</taxon>
        <taxon>Enterococcaceae</taxon>
        <taxon>Enterococcus</taxon>
    </lineage>
</organism>
<dbReference type="InterPro" id="IPR011527">
    <property type="entry name" value="ABC1_TM_dom"/>
</dbReference>
<dbReference type="SUPFAM" id="SSF52540">
    <property type="entry name" value="P-loop containing nucleoside triphosphate hydrolases"/>
    <property type="match status" value="1"/>
</dbReference>
<dbReference type="InterPro" id="IPR039421">
    <property type="entry name" value="Type_1_exporter"/>
</dbReference>
<dbReference type="PANTHER" id="PTHR43394">
    <property type="entry name" value="ATP-DEPENDENT PERMEASE MDL1, MITOCHONDRIAL"/>
    <property type="match status" value="1"/>
</dbReference>
<dbReference type="EMBL" id="BMDT01000004">
    <property type="protein sequence ID" value="GGI65505.1"/>
    <property type="molecule type" value="Genomic_DNA"/>
</dbReference>
<evidence type="ECO:0000313" key="12">
    <source>
        <dbReference type="Proteomes" id="UP000622610"/>
    </source>
</evidence>
<keyword evidence="4" id="KW-0547">Nucleotide-binding</keyword>
<evidence type="ECO:0000256" key="7">
    <source>
        <dbReference type="ARBA" id="ARBA00023136"/>
    </source>
</evidence>
<dbReference type="InterPro" id="IPR027417">
    <property type="entry name" value="P-loop_NTPase"/>
</dbReference>
<dbReference type="GO" id="GO:0005524">
    <property type="term" value="F:ATP binding"/>
    <property type="evidence" value="ECO:0007669"/>
    <property type="project" value="UniProtKB-KW"/>
</dbReference>
<evidence type="ECO:0000256" key="6">
    <source>
        <dbReference type="ARBA" id="ARBA00022989"/>
    </source>
</evidence>
<dbReference type="GO" id="GO:0016887">
    <property type="term" value="F:ATP hydrolysis activity"/>
    <property type="evidence" value="ECO:0007669"/>
    <property type="project" value="InterPro"/>
</dbReference>
<dbReference type="SMART" id="SM00382">
    <property type="entry name" value="AAA"/>
    <property type="match status" value="1"/>
</dbReference>
<dbReference type="GO" id="GO:0015421">
    <property type="term" value="F:ABC-type oligopeptide transporter activity"/>
    <property type="evidence" value="ECO:0007669"/>
    <property type="project" value="TreeGrafter"/>
</dbReference>
<comment type="subcellular location">
    <subcellularLocation>
        <location evidence="1">Cell membrane</location>
        <topology evidence="1">Multi-pass membrane protein</topology>
    </subcellularLocation>
</comment>
<dbReference type="PROSITE" id="PS50893">
    <property type="entry name" value="ABC_TRANSPORTER_2"/>
    <property type="match status" value="1"/>
</dbReference>
<dbReference type="InterPro" id="IPR017871">
    <property type="entry name" value="ABC_transporter-like_CS"/>
</dbReference>
<dbReference type="RefSeq" id="WP_188367343.1">
    <property type="nucleotide sequence ID" value="NZ_BMDT01000004.1"/>
</dbReference>
<evidence type="ECO:0000256" key="4">
    <source>
        <dbReference type="ARBA" id="ARBA00022741"/>
    </source>
</evidence>
<evidence type="ECO:0000256" key="8">
    <source>
        <dbReference type="SAM" id="Phobius"/>
    </source>
</evidence>
<keyword evidence="7 8" id="KW-0472">Membrane</keyword>
<dbReference type="GO" id="GO:0005886">
    <property type="term" value="C:plasma membrane"/>
    <property type="evidence" value="ECO:0007669"/>
    <property type="project" value="UniProtKB-SubCell"/>
</dbReference>
<dbReference type="Proteomes" id="UP000622610">
    <property type="component" value="Unassembled WGS sequence"/>
</dbReference>
<dbReference type="InterPro" id="IPR003593">
    <property type="entry name" value="AAA+_ATPase"/>
</dbReference>
<dbReference type="PROSITE" id="PS50929">
    <property type="entry name" value="ABC_TM1F"/>
    <property type="match status" value="1"/>
</dbReference>
<dbReference type="Pfam" id="PF00664">
    <property type="entry name" value="ABC_membrane"/>
    <property type="match status" value="1"/>
</dbReference>
<dbReference type="Pfam" id="PF00005">
    <property type="entry name" value="ABC_tran"/>
    <property type="match status" value="1"/>
</dbReference>
<feature type="transmembrane region" description="Helical" evidence="8">
    <location>
        <begin position="182"/>
        <end position="199"/>
    </location>
</feature>
<proteinExistence type="predicted"/>
<dbReference type="Gene3D" id="3.40.50.300">
    <property type="entry name" value="P-loop containing nucleotide triphosphate hydrolases"/>
    <property type="match status" value="1"/>
</dbReference>
<dbReference type="AlphaFoldDB" id="A0A917JGP9"/>
<feature type="transmembrane region" description="Helical" evidence="8">
    <location>
        <begin position="73"/>
        <end position="97"/>
    </location>
</feature>
<evidence type="ECO:0000259" key="9">
    <source>
        <dbReference type="PROSITE" id="PS50893"/>
    </source>
</evidence>
<accession>A0A917JGP9</accession>
<evidence type="ECO:0000256" key="5">
    <source>
        <dbReference type="ARBA" id="ARBA00022840"/>
    </source>
</evidence>
<dbReference type="PANTHER" id="PTHR43394:SF1">
    <property type="entry name" value="ATP-BINDING CASSETTE SUB-FAMILY B MEMBER 10, MITOCHONDRIAL"/>
    <property type="match status" value="1"/>
</dbReference>
<dbReference type="InterPro" id="IPR036640">
    <property type="entry name" value="ABC1_TM_sf"/>
</dbReference>
<feature type="transmembrane region" description="Helical" evidence="8">
    <location>
        <begin position="156"/>
        <end position="176"/>
    </location>
</feature>
<evidence type="ECO:0000256" key="3">
    <source>
        <dbReference type="ARBA" id="ARBA00022692"/>
    </source>
</evidence>
<keyword evidence="2" id="KW-0813">Transport</keyword>
<evidence type="ECO:0000256" key="2">
    <source>
        <dbReference type="ARBA" id="ARBA00022448"/>
    </source>
</evidence>
<dbReference type="CDD" id="cd18547">
    <property type="entry name" value="ABC_6TM_Tm288_like"/>
    <property type="match status" value="1"/>
</dbReference>
<feature type="domain" description="ABC transmembrane type-1" evidence="10">
    <location>
        <begin position="29"/>
        <end position="323"/>
    </location>
</feature>
<evidence type="ECO:0000256" key="1">
    <source>
        <dbReference type="ARBA" id="ARBA00004651"/>
    </source>
</evidence>
<feature type="transmembrane region" description="Helical" evidence="8">
    <location>
        <begin position="270"/>
        <end position="288"/>
    </location>
</feature>
<comment type="caution">
    <text evidence="11">The sequence shown here is derived from an EMBL/GenBank/DDBJ whole genome shotgun (WGS) entry which is preliminary data.</text>
</comment>
<dbReference type="InterPro" id="IPR003439">
    <property type="entry name" value="ABC_transporter-like_ATP-bd"/>
</dbReference>
<keyword evidence="12" id="KW-1185">Reference proteome</keyword>
<reference evidence="11" key="1">
    <citation type="journal article" date="2014" name="Int. J. Syst. Evol. Microbiol.">
        <title>Complete genome sequence of Corynebacterium casei LMG S-19264T (=DSM 44701T), isolated from a smear-ripened cheese.</title>
        <authorList>
            <consortium name="US DOE Joint Genome Institute (JGI-PGF)"/>
            <person name="Walter F."/>
            <person name="Albersmeier A."/>
            <person name="Kalinowski J."/>
            <person name="Ruckert C."/>
        </authorList>
    </citation>
    <scope>NUCLEOTIDE SEQUENCE</scope>
    <source>
        <strain evidence="11">CCM 8433</strain>
    </source>
</reference>
<dbReference type="Gene3D" id="1.20.1560.10">
    <property type="entry name" value="ABC transporter type 1, transmembrane domain"/>
    <property type="match status" value="1"/>
</dbReference>
<dbReference type="SUPFAM" id="SSF90123">
    <property type="entry name" value="ABC transporter transmembrane region"/>
    <property type="match status" value="1"/>
</dbReference>
<sequence>MKQIQLISKNRQNFKHFWTLLKTERTGLLIILIANTISNALMTALPFIMGIAIDDLLKVLNKGSHYQSIFDLVQSTILVPVVLMGIASVLAGLLSYLSEYVMSRVSEAIVVTLREDVTAKLTKLPMNFFDTHQIGDIISRTTSDAKKISDFLVMNVPQMVSSIASLTLGLAMMFYISGTLTVFVLLIMLLSVVTTKWISTKNKIYAEKSQTSLGQLSNVVEELYSGNMIVKSFNLQEEVTEKMENANKSYYELYLKSKFINFSIYPAVRILNQLSFVFSAIASAVLVIQGRMSIGTIQAYLQYVNQISEPVTNSSYVVNSIQNALTAVERIFEILEANEEVPENQDVQTITNPKGEITFDHVKFGYHSDKMLMNDVNFEVKQNQMVAIVGPTGAGKTTLVNLLMRFYEVNQGTILFDGVPINQLSREHLRSLFGMVLQDTWLFEGTVAENIAYGKKDATLEEVVAAARAAQCDHFIRTLPQGYQTVITNGGNSISQGQQQLLTIARILLVNPSIVILDEATSSVDTRTEVDVQKAMNEMLTGRTSFVIAHRLSTIISADIILVMKDGDIVEQGNHEALLAANGMYAQLYQSQF</sequence>
<dbReference type="FunFam" id="3.40.50.300:FF:000287">
    <property type="entry name" value="Multidrug ABC transporter ATP-binding protein"/>
    <property type="match status" value="1"/>
</dbReference>
<gene>
    <name evidence="11" type="ORF">GCM10011482_11590</name>
</gene>
<keyword evidence="6 8" id="KW-1133">Transmembrane helix</keyword>
<evidence type="ECO:0000259" key="10">
    <source>
        <dbReference type="PROSITE" id="PS50929"/>
    </source>
</evidence>
<keyword evidence="3 8" id="KW-0812">Transmembrane</keyword>
<name>A0A917JGP9_9ENTE</name>
<evidence type="ECO:0000313" key="11">
    <source>
        <dbReference type="EMBL" id="GGI65505.1"/>
    </source>
</evidence>
<keyword evidence="5 11" id="KW-0067">ATP-binding</keyword>
<dbReference type="PROSITE" id="PS00211">
    <property type="entry name" value="ABC_TRANSPORTER_1"/>
    <property type="match status" value="1"/>
</dbReference>
<reference evidence="11" key="2">
    <citation type="submission" date="2020-09" db="EMBL/GenBank/DDBJ databases">
        <authorList>
            <person name="Sun Q."/>
            <person name="Sedlacek I."/>
        </authorList>
    </citation>
    <scope>NUCLEOTIDE SEQUENCE</scope>
    <source>
        <strain evidence="11">CCM 8433</strain>
    </source>
</reference>